<sequence>SADKALAKANKLRQEVNAPLDPMKLKLMVEKHANDTAFGIIHQGEAITADAHAAILRAQNSNSLAGAGNSPMLKGRSGFGYGAKIPLPDGMEFSPNDLRNFDIEEMLPAYLKQANGHIAVMGSTGKSVQQVIEHINEARKEAKDLMEIDPAKAKALKAEVSVAENTMKLLLQRSRRKMDEGANDSKVISQIGRSVGDVTFGTHNFYFGLNNLGEIPALVAKTTVGMLRQGSHAIRDLTNPNLKPTRTHVNAVRNAMMGHEVRQAVIPTYRQLTRRWQDEGMSGNRARIMAGLQKSTAEFANKNPGTYILHKSNSTIIAMAENHAITEIMQDAHGVGKAQYLEPKHLNAAGLTPE</sequence>
<proteinExistence type="predicted"/>
<comment type="caution">
    <text evidence="2">The sequence shown here is derived from an EMBL/GenBank/DDBJ whole genome shotgun (WGS) entry which is preliminary data.</text>
</comment>
<dbReference type="RefSeq" id="WP_259542829.1">
    <property type="nucleotide sequence ID" value="NZ_JANLCJ010000147.1"/>
</dbReference>
<reference evidence="2" key="1">
    <citation type="submission" date="2022-08" db="EMBL/GenBank/DDBJ databases">
        <authorList>
            <person name="Deng Y."/>
            <person name="Han X.-F."/>
            <person name="Zhang Y.-Q."/>
        </authorList>
    </citation>
    <scope>NUCLEOTIDE SEQUENCE</scope>
    <source>
        <strain evidence="2">CPCC 203386</strain>
    </source>
</reference>
<evidence type="ECO:0000256" key="1">
    <source>
        <dbReference type="SAM" id="Coils"/>
    </source>
</evidence>
<keyword evidence="3" id="KW-1185">Reference proteome</keyword>
<evidence type="ECO:0000313" key="2">
    <source>
        <dbReference type="EMBL" id="MCS5736741.1"/>
    </source>
</evidence>
<dbReference type="EMBL" id="JANLCJ010000147">
    <property type="protein sequence ID" value="MCS5736741.1"/>
    <property type="molecule type" value="Genomic_DNA"/>
</dbReference>
<dbReference type="Proteomes" id="UP001165586">
    <property type="component" value="Unassembled WGS sequence"/>
</dbReference>
<feature type="coiled-coil region" evidence="1">
    <location>
        <begin position="128"/>
        <end position="173"/>
    </location>
</feature>
<evidence type="ECO:0000313" key="3">
    <source>
        <dbReference type="Proteomes" id="UP001165586"/>
    </source>
</evidence>
<gene>
    <name evidence="2" type="ORF">N1032_23705</name>
</gene>
<organism evidence="2 3">
    <name type="scientific">Herbiconiux daphne</name>
    <dbReference type="NCBI Taxonomy" id="2970914"/>
    <lineage>
        <taxon>Bacteria</taxon>
        <taxon>Bacillati</taxon>
        <taxon>Actinomycetota</taxon>
        <taxon>Actinomycetes</taxon>
        <taxon>Micrococcales</taxon>
        <taxon>Microbacteriaceae</taxon>
        <taxon>Herbiconiux</taxon>
    </lineage>
</organism>
<accession>A0ABT2H9V4</accession>
<protein>
    <submittedName>
        <fullName evidence="2">Uncharacterized protein</fullName>
    </submittedName>
</protein>
<name>A0ABT2H9V4_9MICO</name>
<feature type="non-terminal residue" evidence="2">
    <location>
        <position position="1"/>
    </location>
</feature>
<keyword evidence="1" id="KW-0175">Coiled coil</keyword>
<feature type="non-terminal residue" evidence="2">
    <location>
        <position position="354"/>
    </location>
</feature>